<feature type="transmembrane region" description="Helical" evidence="2">
    <location>
        <begin position="124"/>
        <end position="150"/>
    </location>
</feature>
<evidence type="ECO:0000256" key="1">
    <source>
        <dbReference type="SAM" id="MobiDB-lite"/>
    </source>
</evidence>
<dbReference type="Pfam" id="PF06916">
    <property type="entry name" value="FAM210A-B_dom"/>
    <property type="match status" value="1"/>
</dbReference>
<keyword evidence="2" id="KW-0472">Membrane</keyword>
<evidence type="ECO:0000256" key="2">
    <source>
        <dbReference type="SAM" id="Phobius"/>
    </source>
</evidence>
<feature type="domain" description="DUF1279" evidence="3">
    <location>
        <begin position="116"/>
        <end position="215"/>
    </location>
</feature>
<sequence>MIRSAARIPHQLALHSSRIALRKSIEPTSLSVLSRFNTLSSLRSQSAPLSIAHYATSAFANAKPLNHSDSTSTSAQAVSQPQSKGQQNNSNESKSENEGEQPDPDEPPKKATIRERLRFLTRRYGWWALGVYLLASTVDFSLVFLAIHLLGADHIRELEDGVRKYFGMGKREMEDHEKGDGKDSSTLWTEAVLAYTIHKTLLLPFRVGITAAVTPTFVKYMVRLGWAKNNAAVQQAAQKAKMAKEAAKKAVKKAD</sequence>
<dbReference type="OrthoDB" id="426386at2759"/>
<feature type="compositionally biased region" description="Low complexity" evidence="1">
    <location>
        <begin position="82"/>
        <end position="92"/>
    </location>
</feature>
<reference evidence="4 5" key="1">
    <citation type="journal article" date="2018" name="Mol. Biol. Evol.">
        <title>Broad Genomic Sampling Reveals a Smut Pathogenic Ancestry of the Fungal Clade Ustilaginomycotina.</title>
        <authorList>
            <person name="Kijpornyongpan T."/>
            <person name="Mondo S.J."/>
            <person name="Barry K."/>
            <person name="Sandor L."/>
            <person name="Lee J."/>
            <person name="Lipzen A."/>
            <person name="Pangilinan J."/>
            <person name="LaButti K."/>
            <person name="Hainaut M."/>
            <person name="Henrissat B."/>
            <person name="Grigoriev I.V."/>
            <person name="Spatafora J.W."/>
            <person name="Aime M.C."/>
        </authorList>
    </citation>
    <scope>NUCLEOTIDE SEQUENCE [LARGE SCALE GENOMIC DNA]</scope>
    <source>
        <strain evidence="4 5">MCA 3882</strain>
    </source>
</reference>
<dbReference type="PANTHER" id="PTHR21377:SF0">
    <property type="entry name" value="PROTEIN FAM210B, MITOCHONDRIAL"/>
    <property type="match status" value="1"/>
</dbReference>
<dbReference type="RefSeq" id="XP_025357080.1">
    <property type="nucleotide sequence ID" value="XM_025496273.1"/>
</dbReference>
<feature type="region of interest" description="Disordered" evidence="1">
    <location>
        <begin position="65"/>
        <end position="111"/>
    </location>
</feature>
<protein>
    <recommendedName>
        <fullName evidence="3">DUF1279 domain-containing protein</fullName>
    </recommendedName>
</protein>
<dbReference type="InterPro" id="IPR045866">
    <property type="entry name" value="FAM210A/B-like"/>
</dbReference>
<dbReference type="GO" id="GO:0005739">
    <property type="term" value="C:mitochondrion"/>
    <property type="evidence" value="ECO:0007669"/>
    <property type="project" value="TreeGrafter"/>
</dbReference>
<dbReference type="PANTHER" id="PTHR21377">
    <property type="entry name" value="PROTEIN FAM210B, MITOCHONDRIAL"/>
    <property type="match status" value="1"/>
</dbReference>
<dbReference type="STRING" id="1280837.A0A316VIA9"/>
<dbReference type="InParanoid" id="A0A316VIA9"/>
<evidence type="ECO:0000313" key="4">
    <source>
        <dbReference type="EMBL" id="PWN36778.1"/>
    </source>
</evidence>
<dbReference type="AlphaFoldDB" id="A0A316VIA9"/>
<gene>
    <name evidence="4" type="ORF">FA14DRAFT_118180</name>
</gene>
<dbReference type="GeneID" id="37018054"/>
<keyword evidence="2" id="KW-0812">Transmembrane</keyword>
<dbReference type="Proteomes" id="UP000245771">
    <property type="component" value="Unassembled WGS sequence"/>
</dbReference>
<proteinExistence type="predicted"/>
<evidence type="ECO:0000259" key="3">
    <source>
        <dbReference type="Pfam" id="PF06916"/>
    </source>
</evidence>
<dbReference type="InterPro" id="IPR009688">
    <property type="entry name" value="FAM210A/B-like_dom"/>
</dbReference>
<keyword evidence="5" id="KW-1185">Reference proteome</keyword>
<feature type="compositionally biased region" description="Polar residues" evidence="1">
    <location>
        <begin position="67"/>
        <end position="81"/>
    </location>
</feature>
<evidence type="ECO:0000313" key="5">
    <source>
        <dbReference type="Proteomes" id="UP000245771"/>
    </source>
</evidence>
<organism evidence="4 5">
    <name type="scientific">Meira miltonrushii</name>
    <dbReference type="NCBI Taxonomy" id="1280837"/>
    <lineage>
        <taxon>Eukaryota</taxon>
        <taxon>Fungi</taxon>
        <taxon>Dikarya</taxon>
        <taxon>Basidiomycota</taxon>
        <taxon>Ustilaginomycotina</taxon>
        <taxon>Exobasidiomycetes</taxon>
        <taxon>Exobasidiales</taxon>
        <taxon>Brachybasidiaceae</taxon>
        <taxon>Meira</taxon>
    </lineage>
</organism>
<dbReference type="EMBL" id="KZ819602">
    <property type="protein sequence ID" value="PWN36778.1"/>
    <property type="molecule type" value="Genomic_DNA"/>
</dbReference>
<name>A0A316VIA9_9BASI</name>
<accession>A0A316VIA9</accession>
<keyword evidence="2" id="KW-1133">Transmembrane helix</keyword>